<proteinExistence type="predicted"/>
<evidence type="ECO:0000313" key="2">
    <source>
        <dbReference type="Proteomes" id="UP000291659"/>
    </source>
</evidence>
<name>A0ABY1WYD6_9HYPH</name>
<comment type="caution">
    <text evidence="1">The sequence shown here is derived from an EMBL/GenBank/DDBJ whole genome shotgun (WGS) entry which is preliminary data.</text>
</comment>
<organism evidence="1 2">
    <name type="scientific">Rhizobium ruizarguesonis</name>
    <dbReference type="NCBI Taxonomy" id="2081791"/>
    <lineage>
        <taxon>Bacteria</taxon>
        <taxon>Pseudomonadati</taxon>
        <taxon>Pseudomonadota</taxon>
        <taxon>Alphaproteobacteria</taxon>
        <taxon>Hyphomicrobiales</taxon>
        <taxon>Rhizobiaceae</taxon>
        <taxon>Rhizobium/Agrobacterium group</taxon>
        <taxon>Rhizobium</taxon>
    </lineage>
</organism>
<evidence type="ECO:0000313" key="1">
    <source>
        <dbReference type="EMBL" id="TAX65562.1"/>
    </source>
</evidence>
<sequence>MAIALYLDSICAFRMDNLTSALPVVAKSSDSPARQGFAACLRRRDAVLASGSDLPKGLGNRHELQLRCRNVGASGFSRVAAEEADRPAA</sequence>
<protein>
    <submittedName>
        <fullName evidence="1">Uncharacterized protein</fullName>
    </submittedName>
</protein>
<dbReference type="EMBL" id="SIOX01000010">
    <property type="protein sequence ID" value="TAX65562.1"/>
    <property type="molecule type" value="Genomic_DNA"/>
</dbReference>
<accession>A0ABY1WYD6</accession>
<reference evidence="1 2" key="1">
    <citation type="submission" date="2019-02" db="EMBL/GenBank/DDBJ databases">
        <title>The genomic architecture of introgression among sibling species of bacteria.</title>
        <authorList>
            <person name="Cavassim M.I.A."/>
            <person name="Moeskjaer S."/>
            <person name="Moslemi C."/>
            <person name="Fields B."/>
            <person name="Bachmann A."/>
            <person name="Vilhjalmsson B."/>
            <person name="Schierup M.H."/>
            <person name="Young J.P.W."/>
            <person name="Andersen S.U."/>
        </authorList>
    </citation>
    <scope>NUCLEOTIDE SEQUENCE [LARGE SCALE GENOMIC DNA]</scope>
    <source>
        <strain evidence="1 2">SM141A</strain>
    </source>
</reference>
<dbReference type="Proteomes" id="UP000291659">
    <property type="component" value="Unassembled WGS sequence"/>
</dbReference>
<gene>
    <name evidence="1" type="ORF">ELH98_33180</name>
</gene>
<keyword evidence="2" id="KW-1185">Reference proteome</keyword>